<feature type="domain" description="Maelstrom" evidence="12">
    <location>
        <begin position="153"/>
        <end position="364"/>
    </location>
</feature>
<dbReference type="Pfam" id="PF13017">
    <property type="entry name" value="Maelstrom"/>
    <property type="match status" value="1"/>
</dbReference>
<feature type="region of interest" description="Disordered" evidence="11">
    <location>
        <begin position="407"/>
        <end position="436"/>
    </location>
</feature>
<evidence type="ECO:0000256" key="2">
    <source>
        <dbReference type="ARBA" id="ARBA00004496"/>
    </source>
</evidence>
<dbReference type="GO" id="GO:0043186">
    <property type="term" value="C:P granule"/>
    <property type="evidence" value="ECO:0007669"/>
    <property type="project" value="TreeGrafter"/>
</dbReference>
<evidence type="ECO:0000256" key="10">
    <source>
        <dbReference type="ARBA" id="ARBA00023254"/>
    </source>
</evidence>
<dbReference type="GO" id="GO:0060964">
    <property type="term" value="P:regulation of miRNA-mediated gene silencing"/>
    <property type="evidence" value="ECO:0007669"/>
    <property type="project" value="InterPro"/>
</dbReference>
<protein>
    <submittedName>
        <fullName evidence="13">CLUMA_CG012028, isoform A</fullName>
    </submittedName>
</protein>
<feature type="compositionally biased region" description="Basic and acidic residues" evidence="11">
    <location>
        <begin position="426"/>
        <end position="436"/>
    </location>
</feature>
<dbReference type="InterPro" id="IPR039259">
    <property type="entry name" value="Protein_maelstrom"/>
</dbReference>
<accession>A0A1J1IJZ9</accession>
<keyword evidence="7" id="KW-0238">DNA-binding</keyword>
<sequence>MADKEKVDLYFNPSTNKQISIKRKILTKKRTKNVKSPYWDFVKSYHRENPELKFDEAREKADTLWKQMNSSQRKEFKKSSKRISDEAVSEILLSMAAIELKGNKLTEKEELPFDYNDTVESLLKPVGNYEQLKEKTFYIFSCSYYIKTSAFGVFPAEIAVAKFSLAQGVYKTMSFIIDQEELPLGASHEFMTLCEETHMIPLSVESNKEFKNEDITDYKDAFIKIQKFVGSDEETFPPFFVDSGRNSKGHEMDNSALLKISKMNGKSSSVFNTVPIEYLLMKLHDKCNELRKSDVGIVGKFISCLQMAKANFGRYEVAALSIGCDFHNSQDRSRFCSLAKVKDLGYHVAEWCLLENEEKIPGRHFYKTEQANFDDPITDSWSLPIGFEVANDTYDNTVSENSFVYEPLKEPSTEDQTKTSIASDASTEKTEDQTDSFKTEIASVSYLHLSDISEADETLEY</sequence>
<keyword evidence="8" id="KW-0943">RNA-mediated gene silencing</keyword>
<comment type="similarity">
    <text evidence="3">Belongs to the maelstrom family.</text>
</comment>
<dbReference type="GO" id="GO:0030154">
    <property type="term" value="P:cell differentiation"/>
    <property type="evidence" value="ECO:0007669"/>
    <property type="project" value="UniProtKB-KW"/>
</dbReference>
<dbReference type="OrthoDB" id="24555at2759"/>
<dbReference type="GO" id="GO:0045892">
    <property type="term" value="P:negative regulation of DNA-templated transcription"/>
    <property type="evidence" value="ECO:0007669"/>
    <property type="project" value="TreeGrafter"/>
</dbReference>
<evidence type="ECO:0000256" key="4">
    <source>
        <dbReference type="ARBA" id="ARBA00022473"/>
    </source>
</evidence>
<evidence type="ECO:0000259" key="12">
    <source>
        <dbReference type="Pfam" id="PF13017"/>
    </source>
</evidence>
<dbReference type="GO" id="GO:0007140">
    <property type="term" value="P:male meiotic nuclear division"/>
    <property type="evidence" value="ECO:0007669"/>
    <property type="project" value="TreeGrafter"/>
</dbReference>
<dbReference type="GO" id="GO:0007283">
    <property type="term" value="P:spermatogenesis"/>
    <property type="evidence" value="ECO:0007669"/>
    <property type="project" value="TreeGrafter"/>
</dbReference>
<evidence type="ECO:0000256" key="9">
    <source>
        <dbReference type="ARBA" id="ARBA00023242"/>
    </source>
</evidence>
<evidence type="ECO:0000313" key="13">
    <source>
        <dbReference type="EMBL" id="CRK98777.1"/>
    </source>
</evidence>
<evidence type="ECO:0000256" key="11">
    <source>
        <dbReference type="SAM" id="MobiDB-lite"/>
    </source>
</evidence>
<evidence type="ECO:0000256" key="3">
    <source>
        <dbReference type="ARBA" id="ARBA00007057"/>
    </source>
</evidence>
<feature type="compositionally biased region" description="Basic and acidic residues" evidence="11">
    <location>
        <begin position="407"/>
        <end position="417"/>
    </location>
</feature>
<dbReference type="AlphaFoldDB" id="A0A1J1IJZ9"/>
<name>A0A1J1IJZ9_9DIPT</name>
<keyword evidence="4" id="KW-0217">Developmental protein</keyword>
<dbReference type="PANTHER" id="PTHR21358">
    <property type="entry name" value="PROTEIN MAELSTROM HOMOLOG"/>
    <property type="match status" value="1"/>
</dbReference>
<keyword evidence="14" id="KW-1185">Reference proteome</keyword>
<keyword evidence="9" id="KW-0539">Nucleus</keyword>
<gene>
    <name evidence="13" type="ORF">CLUMA_CG012028</name>
</gene>
<dbReference type="GO" id="GO:0043565">
    <property type="term" value="F:sequence-specific DNA binding"/>
    <property type="evidence" value="ECO:0007669"/>
    <property type="project" value="TreeGrafter"/>
</dbReference>
<evidence type="ECO:0000313" key="14">
    <source>
        <dbReference type="Proteomes" id="UP000183832"/>
    </source>
</evidence>
<dbReference type="EMBL" id="CVRI01000048">
    <property type="protein sequence ID" value="CRK98777.1"/>
    <property type="molecule type" value="Genomic_DNA"/>
</dbReference>
<dbReference type="GO" id="GO:0034587">
    <property type="term" value="P:piRNA processing"/>
    <property type="evidence" value="ECO:0007669"/>
    <property type="project" value="TreeGrafter"/>
</dbReference>
<comment type="subcellular location">
    <subcellularLocation>
        <location evidence="2">Cytoplasm</location>
    </subcellularLocation>
    <subcellularLocation>
        <location evidence="1">Nucleus</location>
    </subcellularLocation>
</comment>
<dbReference type="PANTHER" id="PTHR21358:SF4">
    <property type="entry name" value="PROTEIN MAELSTROM HOMOLOG"/>
    <property type="match status" value="1"/>
</dbReference>
<dbReference type="GO" id="GO:0005634">
    <property type="term" value="C:nucleus"/>
    <property type="evidence" value="ECO:0007669"/>
    <property type="project" value="UniProtKB-SubCell"/>
</dbReference>
<dbReference type="SUPFAM" id="SSF47095">
    <property type="entry name" value="HMG-box"/>
    <property type="match status" value="1"/>
</dbReference>
<evidence type="ECO:0000256" key="7">
    <source>
        <dbReference type="ARBA" id="ARBA00023125"/>
    </source>
</evidence>
<evidence type="ECO:0000256" key="5">
    <source>
        <dbReference type="ARBA" id="ARBA00022490"/>
    </source>
</evidence>
<keyword evidence="5" id="KW-0963">Cytoplasm</keyword>
<proteinExistence type="inferred from homology"/>
<evidence type="ECO:0000256" key="1">
    <source>
        <dbReference type="ARBA" id="ARBA00004123"/>
    </source>
</evidence>
<keyword evidence="6" id="KW-0221">Differentiation</keyword>
<reference evidence="13 14" key="1">
    <citation type="submission" date="2015-04" db="EMBL/GenBank/DDBJ databases">
        <authorList>
            <person name="Syromyatnikov M.Y."/>
            <person name="Popov V.N."/>
        </authorList>
    </citation>
    <scope>NUCLEOTIDE SEQUENCE [LARGE SCALE GENOMIC DNA]</scope>
</reference>
<keyword evidence="10" id="KW-0469">Meiosis</keyword>
<dbReference type="InterPro" id="IPR036910">
    <property type="entry name" value="HMG_box_dom_sf"/>
</dbReference>
<evidence type="ECO:0000256" key="6">
    <source>
        <dbReference type="ARBA" id="ARBA00022782"/>
    </source>
</evidence>
<evidence type="ECO:0000256" key="8">
    <source>
        <dbReference type="ARBA" id="ARBA00023158"/>
    </source>
</evidence>
<dbReference type="Proteomes" id="UP000183832">
    <property type="component" value="Unassembled WGS sequence"/>
</dbReference>
<dbReference type="InterPro" id="IPR024970">
    <property type="entry name" value="Maelstrom"/>
</dbReference>
<organism evidence="13 14">
    <name type="scientific">Clunio marinus</name>
    <dbReference type="NCBI Taxonomy" id="568069"/>
    <lineage>
        <taxon>Eukaryota</taxon>
        <taxon>Metazoa</taxon>
        <taxon>Ecdysozoa</taxon>
        <taxon>Arthropoda</taxon>
        <taxon>Hexapoda</taxon>
        <taxon>Insecta</taxon>
        <taxon>Pterygota</taxon>
        <taxon>Neoptera</taxon>
        <taxon>Endopterygota</taxon>
        <taxon>Diptera</taxon>
        <taxon>Nematocera</taxon>
        <taxon>Chironomoidea</taxon>
        <taxon>Chironomidae</taxon>
        <taxon>Clunio</taxon>
    </lineage>
</organism>